<feature type="transmembrane region" description="Helical" evidence="1">
    <location>
        <begin position="37"/>
        <end position="56"/>
    </location>
</feature>
<keyword evidence="1" id="KW-1133">Transmembrane helix</keyword>
<gene>
    <name evidence="2" type="ORF">VPK24_02880</name>
</gene>
<evidence type="ECO:0008006" key="4">
    <source>
        <dbReference type="Google" id="ProtNLM"/>
    </source>
</evidence>
<protein>
    <recommendedName>
        <fullName evidence="4">DUF3153 domain-containing protein</fullName>
    </recommendedName>
</protein>
<keyword evidence="3" id="KW-1185">Reference proteome</keyword>
<dbReference type="Proteomes" id="UP001604335">
    <property type="component" value="Unassembled WGS sequence"/>
</dbReference>
<proteinExistence type="predicted"/>
<keyword evidence="1" id="KW-0472">Membrane</keyword>
<reference evidence="3" key="1">
    <citation type="journal article" date="2024" name="Algal Res.">
        <title>Biochemical, toxicological and genomic investigation of a high-biomass producing Limnothrix strain isolated from Italian shallow drinking water reservoir.</title>
        <authorList>
            <person name="Simonazzi M."/>
            <person name="Shishido T.K."/>
            <person name="Delbaje E."/>
            <person name="Wahlsten M."/>
            <person name="Fewer D.P."/>
            <person name="Sivonen K."/>
            <person name="Pezzolesi L."/>
            <person name="Pistocchi R."/>
        </authorList>
    </citation>
    <scope>NUCLEOTIDE SEQUENCE [LARGE SCALE GENOMIC DNA]</scope>
    <source>
        <strain evidence="3">LRLZ20PSL1</strain>
    </source>
</reference>
<accession>A0ABW7C5S4</accession>
<dbReference type="EMBL" id="JAZAQF010000014">
    <property type="protein sequence ID" value="MFG3816569.1"/>
    <property type="molecule type" value="Genomic_DNA"/>
</dbReference>
<evidence type="ECO:0000256" key="1">
    <source>
        <dbReference type="SAM" id="Phobius"/>
    </source>
</evidence>
<evidence type="ECO:0000313" key="2">
    <source>
        <dbReference type="EMBL" id="MFG3816569.1"/>
    </source>
</evidence>
<comment type="caution">
    <text evidence="2">The sequence shown here is derived from an EMBL/GenBank/DDBJ whole genome shotgun (WGS) entry which is preliminary data.</text>
</comment>
<sequence>MKKPSSPVLRQRRLPPLLKKVPGLWRRFRNSSWDDRLIALVLIAAWAGLLIGYFFWRGPATFEAALTVRQLSFTYAGEVDRPILQDLKKLTELDFIGQTAAPVELVGRFSSPDPALNQQLQGRDRLVLTFAQADSRLRAEVPATKDAASELTLLEVNLPPQSRVDRLAYFPKSRRISVCLRTADSLPDHCVATPEQQTQLKSLGKAQVQWGDQPLKLTLTQVAISGLPASFNDGSDRTITYQPESNETQINLASPTRLSIGVPDLKQVLDLDTGDSPSWVAQELPVTDLKLNRLLITGRPNEELELSSLLGGKVRLDDNTLEFQREQFLVLADHSPGFQRLRSLSIDPKNPIGWSLLAGGESTEIAAGLSPRFPVQSIKSPTVLATWLNSEAFAAVLGFLGAFTAIFIPRLFPEK</sequence>
<dbReference type="RefSeq" id="WP_393010563.1">
    <property type="nucleotide sequence ID" value="NZ_JAZAQF010000014.1"/>
</dbReference>
<organism evidence="2 3">
    <name type="scientific">Limnothrix redekei LRLZ20PSL1</name>
    <dbReference type="NCBI Taxonomy" id="3112953"/>
    <lineage>
        <taxon>Bacteria</taxon>
        <taxon>Bacillati</taxon>
        <taxon>Cyanobacteriota</taxon>
        <taxon>Cyanophyceae</taxon>
        <taxon>Pseudanabaenales</taxon>
        <taxon>Pseudanabaenaceae</taxon>
        <taxon>Limnothrix</taxon>
    </lineage>
</organism>
<keyword evidence="1" id="KW-0812">Transmembrane</keyword>
<evidence type="ECO:0000313" key="3">
    <source>
        <dbReference type="Proteomes" id="UP001604335"/>
    </source>
</evidence>
<name>A0ABW7C5S4_9CYAN</name>